<keyword evidence="3 5" id="KW-1133">Transmembrane helix</keyword>
<feature type="transmembrane region" description="Helical" evidence="5">
    <location>
        <begin position="141"/>
        <end position="165"/>
    </location>
</feature>
<reference evidence="6 7" key="1">
    <citation type="submission" date="2024-07" db="EMBL/GenBank/DDBJ databases">
        <title>Uliginosibacterium flavum JJ3220;KACC:17644.</title>
        <authorList>
            <person name="Kim M.K."/>
        </authorList>
    </citation>
    <scope>NUCLEOTIDE SEQUENCE [LARGE SCALE GENOMIC DNA]</scope>
    <source>
        <strain evidence="6 7">KACC:17644</strain>
    </source>
</reference>
<feature type="transmembrane region" description="Helical" evidence="5">
    <location>
        <begin position="81"/>
        <end position="104"/>
    </location>
</feature>
<comment type="caution">
    <text evidence="6">The sequence shown here is derived from an EMBL/GenBank/DDBJ whole genome shotgun (WGS) entry which is preliminary data.</text>
</comment>
<proteinExistence type="predicted"/>
<keyword evidence="4 5" id="KW-0472">Membrane</keyword>
<feature type="transmembrane region" description="Helical" evidence="5">
    <location>
        <begin position="26"/>
        <end position="44"/>
    </location>
</feature>
<keyword evidence="2 5" id="KW-0812">Transmembrane</keyword>
<evidence type="ECO:0000256" key="5">
    <source>
        <dbReference type="SAM" id="Phobius"/>
    </source>
</evidence>
<dbReference type="EMBL" id="JBEWZI010000029">
    <property type="protein sequence ID" value="MET7016144.1"/>
    <property type="molecule type" value="Genomic_DNA"/>
</dbReference>
<sequence length="249" mass="26932">MSALLQAAVRALRSLAEPGVLWHLLWPALLSAVVWIVLGALFIGDLAAAGEILLPGLPWLGKWFVAGGAWAHLAVSGLLQILLWCLLLPLIFVSALLLVATVALPLMLERVAALDYVDLQRCAGGSQWGSLRTSLRALASFLALLLLSLPLWLIPGAGLVISVLLSARLNRTCFSYDALMNHADTDELARLPQIYKGDLTLLGAISGVLAFVPILNFVVPAWSGLAFVHYLLEALRRERARPLKDIPQE</sequence>
<evidence type="ECO:0000256" key="4">
    <source>
        <dbReference type="ARBA" id="ARBA00023136"/>
    </source>
</evidence>
<evidence type="ECO:0000313" key="6">
    <source>
        <dbReference type="EMBL" id="MET7016144.1"/>
    </source>
</evidence>
<dbReference type="Pfam" id="PF07264">
    <property type="entry name" value="EI24"/>
    <property type="match status" value="1"/>
</dbReference>
<dbReference type="InterPro" id="IPR059112">
    <property type="entry name" value="CysZ/EI24"/>
</dbReference>
<evidence type="ECO:0000313" key="7">
    <source>
        <dbReference type="Proteomes" id="UP001549691"/>
    </source>
</evidence>
<organism evidence="6 7">
    <name type="scientific">Uliginosibacterium flavum</name>
    <dbReference type="NCBI Taxonomy" id="1396831"/>
    <lineage>
        <taxon>Bacteria</taxon>
        <taxon>Pseudomonadati</taxon>
        <taxon>Pseudomonadota</taxon>
        <taxon>Betaproteobacteria</taxon>
        <taxon>Rhodocyclales</taxon>
        <taxon>Zoogloeaceae</taxon>
        <taxon>Uliginosibacterium</taxon>
    </lineage>
</organism>
<dbReference type="Proteomes" id="UP001549691">
    <property type="component" value="Unassembled WGS sequence"/>
</dbReference>
<protein>
    <submittedName>
        <fullName evidence="6">EI24 domain-containing protein</fullName>
    </submittedName>
</protein>
<gene>
    <name evidence="6" type="ORF">ABXR19_18310</name>
</gene>
<keyword evidence="7" id="KW-1185">Reference proteome</keyword>
<evidence type="ECO:0000256" key="2">
    <source>
        <dbReference type="ARBA" id="ARBA00022692"/>
    </source>
</evidence>
<accession>A0ABV2TQE2</accession>
<feature type="transmembrane region" description="Helical" evidence="5">
    <location>
        <begin position="201"/>
        <end position="232"/>
    </location>
</feature>
<name>A0ABV2TQE2_9RHOO</name>
<dbReference type="RefSeq" id="WP_354602600.1">
    <property type="nucleotide sequence ID" value="NZ_JBEWZI010000029.1"/>
</dbReference>
<feature type="transmembrane region" description="Helical" evidence="5">
    <location>
        <begin position="56"/>
        <end position="75"/>
    </location>
</feature>
<evidence type="ECO:0000256" key="1">
    <source>
        <dbReference type="ARBA" id="ARBA00004141"/>
    </source>
</evidence>
<evidence type="ECO:0000256" key="3">
    <source>
        <dbReference type="ARBA" id="ARBA00022989"/>
    </source>
</evidence>
<comment type="subcellular location">
    <subcellularLocation>
        <location evidence="1">Membrane</location>
        <topology evidence="1">Multi-pass membrane protein</topology>
    </subcellularLocation>
</comment>